<keyword evidence="3 9" id="KW-0808">Transferase</keyword>
<feature type="domain" description="Poly A polymerase head" evidence="10">
    <location>
        <begin position="50"/>
        <end position="96"/>
    </location>
</feature>
<evidence type="ECO:0000256" key="5">
    <source>
        <dbReference type="ARBA" id="ARBA00022695"/>
    </source>
</evidence>
<organism evidence="12 13">
    <name type="scientific">Setaria digitata</name>
    <dbReference type="NCBI Taxonomy" id="48799"/>
    <lineage>
        <taxon>Eukaryota</taxon>
        <taxon>Metazoa</taxon>
        <taxon>Ecdysozoa</taxon>
        <taxon>Nematoda</taxon>
        <taxon>Chromadorea</taxon>
        <taxon>Rhabditida</taxon>
        <taxon>Spirurina</taxon>
        <taxon>Spiruromorpha</taxon>
        <taxon>Filarioidea</taxon>
        <taxon>Setariidae</taxon>
        <taxon>Setaria</taxon>
    </lineage>
</organism>
<dbReference type="GO" id="GO:0000166">
    <property type="term" value="F:nucleotide binding"/>
    <property type="evidence" value="ECO:0007669"/>
    <property type="project" value="UniProtKB-KW"/>
</dbReference>
<proteinExistence type="inferred from homology"/>
<dbReference type="Proteomes" id="UP000887581">
    <property type="component" value="Unplaced"/>
</dbReference>
<dbReference type="WBParaSite" id="sdigi.contig393.g7999.t1">
    <property type="protein sequence ID" value="sdigi.contig393.g7999.t1"/>
    <property type="gene ID" value="sdigi.contig393.g7999"/>
</dbReference>
<reference evidence="13" key="1">
    <citation type="submission" date="2022-11" db="UniProtKB">
        <authorList>
            <consortium name="WormBaseParasite"/>
        </authorList>
    </citation>
    <scope>IDENTIFICATION</scope>
</reference>
<keyword evidence="4" id="KW-0819">tRNA processing</keyword>
<dbReference type="GO" id="GO:0001680">
    <property type="term" value="P:tRNA 3'-terminal CCA addition"/>
    <property type="evidence" value="ECO:0007669"/>
    <property type="project" value="TreeGrafter"/>
</dbReference>
<dbReference type="PANTHER" id="PTHR46173:SF1">
    <property type="entry name" value="CCA TRNA NUCLEOTIDYLTRANSFERASE 1, MITOCHONDRIAL"/>
    <property type="match status" value="1"/>
</dbReference>
<protein>
    <submittedName>
        <fullName evidence="13">Poly A polymerase head domain-containing protein</fullName>
    </submittedName>
</protein>
<evidence type="ECO:0000256" key="3">
    <source>
        <dbReference type="ARBA" id="ARBA00022679"/>
    </source>
</evidence>
<evidence type="ECO:0000256" key="6">
    <source>
        <dbReference type="ARBA" id="ARBA00022723"/>
    </source>
</evidence>
<evidence type="ECO:0000256" key="1">
    <source>
        <dbReference type="ARBA" id="ARBA00001946"/>
    </source>
</evidence>
<dbReference type="Gene3D" id="3.30.460.10">
    <property type="entry name" value="Beta Polymerase, domain 2"/>
    <property type="match status" value="2"/>
</dbReference>
<dbReference type="SUPFAM" id="SSF81301">
    <property type="entry name" value="Nucleotidyltransferase"/>
    <property type="match status" value="1"/>
</dbReference>
<keyword evidence="8" id="KW-0460">Magnesium</keyword>
<keyword evidence="6" id="KW-0479">Metal-binding</keyword>
<dbReference type="PANTHER" id="PTHR46173">
    <property type="entry name" value="CCA TRNA NUCLEOTIDYLTRANSFERASE 1, MITOCHONDRIAL"/>
    <property type="match status" value="1"/>
</dbReference>
<dbReference type="GO" id="GO:0005739">
    <property type="term" value="C:mitochondrion"/>
    <property type="evidence" value="ECO:0007669"/>
    <property type="project" value="TreeGrafter"/>
</dbReference>
<dbReference type="GO" id="GO:0000049">
    <property type="term" value="F:tRNA binding"/>
    <property type="evidence" value="ECO:0007669"/>
    <property type="project" value="TreeGrafter"/>
</dbReference>
<dbReference type="AlphaFoldDB" id="A0A915PT03"/>
<keyword evidence="9" id="KW-0694">RNA-binding</keyword>
<evidence type="ECO:0000256" key="4">
    <source>
        <dbReference type="ARBA" id="ARBA00022694"/>
    </source>
</evidence>
<dbReference type="GO" id="GO:0016779">
    <property type="term" value="F:nucleotidyltransferase activity"/>
    <property type="evidence" value="ECO:0007669"/>
    <property type="project" value="UniProtKB-KW"/>
</dbReference>
<dbReference type="InterPro" id="IPR032828">
    <property type="entry name" value="PolyA_RNA-bd"/>
</dbReference>
<evidence type="ECO:0000256" key="9">
    <source>
        <dbReference type="RuleBase" id="RU003953"/>
    </source>
</evidence>
<dbReference type="GO" id="GO:0046872">
    <property type="term" value="F:metal ion binding"/>
    <property type="evidence" value="ECO:0007669"/>
    <property type="project" value="UniProtKB-KW"/>
</dbReference>
<evidence type="ECO:0000259" key="10">
    <source>
        <dbReference type="Pfam" id="PF01743"/>
    </source>
</evidence>
<dbReference type="InterPro" id="IPR043519">
    <property type="entry name" value="NT_sf"/>
</dbReference>
<keyword evidence="7" id="KW-0547">Nucleotide-binding</keyword>
<evidence type="ECO:0000256" key="7">
    <source>
        <dbReference type="ARBA" id="ARBA00022741"/>
    </source>
</evidence>
<evidence type="ECO:0000259" key="11">
    <source>
        <dbReference type="Pfam" id="PF12627"/>
    </source>
</evidence>
<keyword evidence="12" id="KW-1185">Reference proteome</keyword>
<evidence type="ECO:0000313" key="13">
    <source>
        <dbReference type="WBParaSite" id="sdigi.contig393.g7999.t1"/>
    </source>
</evidence>
<accession>A0A915PT03</accession>
<dbReference type="SUPFAM" id="SSF81891">
    <property type="entry name" value="Poly A polymerase C-terminal region-like"/>
    <property type="match status" value="1"/>
</dbReference>
<evidence type="ECO:0000256" key="2">
    <source>
        <dbReference type="ARBA" id="ARBA00007265"/>
    </source>
</evidence>
<feature type="domain" description="tRNA nucleotidyltransferase/poly(A) polymerase RNA and SrmB- binding" evidence="11">
    <location>
        <begin position="131"/>
        <end position="160"/>
    </location>
</feature>
<name>A0A915PT03_9BILA</name>
<keyword evidence="5" id="KW-0548">Nucleotidyltransferase</keyword>
<feature type="domain" description="Poly A polymerase head" evidence="10">
    <location>
        <begin position="2"/>
        <end position="31"/>
    </location>
</feature>
<dbReference type="InterPro" id="IPR050264">
    <property type="entry name" value="Bact_CCA-adding_enz_type3_sf"/>
</dbReference>
<dbReference type="Pfam" id="PF01743">
    <property type="entry name" value="PolyA_pol"/>
    <property type="match status" value="2"/>
</dbReference>
<sequence>MAGGAVRDLLMDITPSDVDFATNATPEEMKASYILIRDSFQIDIVCDGRRAQVEFTTSWQLDANRRDLTVNSLFLDLDGTVIDYFGGIKDLEKRRIAFVGDAKQRIQEDYLRILRYFRFFGRLALDGGAHEEETLDAIISNKDGLKDISGERIWMELKKICVGRLGGEVLTTMLRRCNLASLLGLPENADTGHFCQLHKRYYPNIEAMTLLSSLFVEKEQIEVFYKRCKLSYAEKTLAEFIVQFRDEAKKNANSILFFKNVLLNEERLHKFTKKKVQTSREKVIELAKYSMVNEQLISEFNIWKTPIFPVGGVDLMHSNIPPGSHVKQILDHLFKLWIESQWTMNREELLKHVNDIEWDKGKVRSRCKRKHSSGN</sequence>
<evidence type="ECO:0000256" key="8">
    <source>
        <dbReference type="ARBA" id="ARBA00022842"/>
    </source>
</evidence>
<comment type="cofactor">
    <cofactor evidence="1">
        <name>Mg(2+)</name>
        <dbReference type="ChEBI" id="CHEBI:18420"/>
    </cofactor>
</comment>
<dbReference type="GO" id="GO:1990180">
    <property type="term" value="P:mitochondrial tRNA 3'-end processing"/>
    <property type="evidence" value="ECO:0007669"/>
    <property type="project" value="TreeGrafter"/>
</dbReference>
<dbReference type="Gene3D" id="1.10.3090.10">
    <property type="entry name" value="cca-adding enzyme, domain 2"/>
    <property type="match status" value="1"/>
</dbReference>
<evidence type="ECO:0000313" key="12">
    <source>
        <dbReference type="Proteomes" id="UP000887581"/>
    </source>
</evidence>
<comment type="similarity">
    <text evidence="2 9">Belongs to the tRNA nucleotidyltransferase/poly(A) polymerase family.</text>
</comment>
<dbReference type="Pfam" id="PF12627">
    <property type="entry name" value="PolyA_pol_RNAbd"/>
    <property type="match status" value="1"/>
</dbReference>
<dbReference type="InterPro" id="IPR002646">
    <property type="entry name" value="PolA_pol_head_dom"/>
</dbReference>